<comment type="caution">
    <text evidence="1">The sequence shown here is derived from an EMBL/GenBank/DDBJ whole genome shotgun (WGS) entry which is preliminary data.</text>
</comment>
<sequence>MVHIDHNPMNNIYLDFLLFRFPLSTINAYKTQIRNVFRSLGYNQFLDELNVVIFYPKEEKTKVVVRIDLEKHRVDKNATIEGITKAIRERLRRRGNCDGLSILPVNISGTCQKLLVFDFDNIKTISQNCFILFIVGISKSRVWNDVLPVNMAYSVVVGQPQSNY</sequence>
<keyword evidence="2" id="KW-1185">Reference proteome</keyword>
<dbReference type="AlphaFoldDB" id="A0A8E0VQB1"/>
<gene>
    <name evidence="1" type="ORF">FBUS_00531</name>
</gene>
<accession>A0A8E0VQB1</accession>
<proteinExistence type="predicted"/>
<dbReference type="OrthoDB" id="10662402at2759"/>
<dbReference type="EMBL" id="LUCM01001857">
    <property type="protein sequence ID" value="KAA0198263.1"/>
    <property type="molecule type" value="Genomic_DNA"/>
</dbReference>
<name>A0A8E0VQB1_9TREM</name>
<evidence type="ECO:0000313" key="2">
    <source>
        <dbReference type="Proteomes" id="UP000728185"/>
    </source>
</evidence>
<organism evidence="1 2">
    <name type="scientific">Fasciolopsis buskii</name>
    <dbReference type="NCBI Taxonomy" id="27845"/>
    <lineage>
        <taxon>Eukaryota</taxon>
        <taxon>Metazoa</taxon>
        <taxon>Spiralia</taxon>
        <taxon>Lophotrochozoa</taxon>
        <taxon>Platyhelminthes</taxon>
        <taxon>Trematoda</taxon>
        <taxon>Digenea</taxon>
        <taxon>Plagiorchiida</taxon>
        <taxon>Echinostomata</taxon>
        <taxon>Echinostomatoidea</taxon>
        <taxon>Fasciolidae</taxon>
        <taxon>Fasciolopsis</taxon>
    </lineage>
</organism>
<reference evidence="1" key="1">
    <citation type="submission" date="2019-05" db="EMBL/GenBank/DDBJ databases">
        <title>Annotation for the trematode Fasciolopsis buski.</title>
        <authorList>
            <person name="Choi Y.-J."/>
        </authorList>
    </citation>
    <scope>NUCLEOTIDE SEQUENCE</scope>
    <source>
        <strain evidence="1">HT</strain>
        <tissue evidence="1">Whole worm</tissue>
    </source>
</reference>
<dbReference type="Proteomes" id="UP000728185">
    <property type="component" value="Unassembled WGS sequence"/>
</dbReference>
<protein>
    <submittedName>
        <fullName evidence="1">Uncharacterized protein</fullName>
    </submittedName>
</protein>
<evidence type="ECO:0000313" key="1">
    <source>
        <dbReference type="EMBL" id="KAA0198263.1"/>
    </source>
</evidence>